<gene>
    <name evidence="1" type="ORF">D3878_00315</name>
</gene>
<evidence type="ECO:0000313" key="2">
    <source>
        <dbReference type="Proteomes" id="UP000266327"/>
    </source>
</evidence>
<proteinExistence type="predicted"/>
<dbReference type="Proteomes" id="UP000266327">
    <property type="component" value="Unassembled WGS sequence"/>
</dbReference>
<sequence>MIQPTALSTRLGLECRTAMALGTLLWRFCKNRFPCLGHLFITAFLAHILTNTLISRRLIDSTGRLNIQSLCPETRGIGIDDFTIDLALEYGARRNGEALGIRRYQQLNS</sequence>
<dbReference type="AlphaFoldDB" id="A0A3A3G163"/>
<keyword evidence="2" id="KW-1185">Reference proteome</keyword>
<evidence type="ECO:0000313" key="1">
    <source>
        <dbReference type="EMBL" id="RJG00202.1"/>
    </source>
</evidence>
<protein>
    <submittedName>
        <fullName evidence="1">Uncharacterized protein</fullName>
    </submittedName>
</protein>
<name>A0A3A3G163_9BURK</name>
<organism evidence="1 2">
    <name type="scientific">Noviherbaspirillum sedimenti</name>
    <dbReference type="NCBI Taxonomy" id="2320865"/>
    <lineage>
        <taxon>Bacteria</taxon>
        <taxon>Pseudomonadati</taxon>
        <taxon>Pseudomonadota</taxon>
        <taxon>Betaproteobacteria</taxon>
        <taxon>Burkholderiales</taxon>
        <taxon>Oxalobacteraceae</taxon>
        <taxon>Noviherbaspirillum</taxon>
    </lineage>
</organism>
<dbReference type="EMBL" id="QYUQ01000002">
    <property type="protein sequence ID" value="RJG00202.1"/>
    <property type="molecule type" value="Genomic_DNA"/>
</dbReference>
<accession>A0A3A3G163</accession>
<comment type="caution">
    <text evidence="1">The sequence shown here is derived from an EMBL/GenBank/DDBJ whole genome shotgun (WGS) entry which is preliminary data.</text>
</comment>
<reference evidence="2" key="1">
    <citation type="submission" date="2018-09" db="EMBL/GenBank/DDBJ databases">
        <authorList>
            <person name="Zhu H."/>
        </authorList>
    </citation>
    <scope>NUCLEOTIDE SEQUENCE [LARGE SCALE GENOMIC DNA]</scope>
    <source>
        <strain evidence="2">K1S02-23</strain>
    </source>
</reference>